<dbReference type="Proteomes" id="UP001163719">
    <property type="component" value="Unassembled WGS sequence"/>
</dbReference>
<evidence type="ECO:0000256" key="1">
    <source>
        <dbReference type="SAM" id="SignalP"/>
    </source>
</evidence>
<gene>
    <name evidence="2" type="ORF">OH806_02885</name>
</gene>
<name>A0ABT3HKC4_9FLAO</name>
<dbReference type="RefSeq" id="WP_264742172.1">
    <property type="nucleotide sequence ID" value="NZ_JAPDHV010000001.1"/>
</dbReference>
<feature type="chain" id="PRO_5045997680" description="DUF5017 domain-containing protein" evidence="1">
    <location>
        <begin position="19"/>
        <end position="210"/>
    </location>
</feature>
<dbReference type="EMBL" id="JAPDHV010000001">
    <property type="protein sequence ID" value="MCW3160217.1"/>
    <property type="molecule type" value="Genomic_DNA"/>
</dbReference>
<evidence type="ECO:0008006" key="4">
    <source>
        <dbReference type="Google" id="ProtNLM"/>
    </source>
</evidence>
<keyword evidence="1" id="KW-0732">Signal</keyword>
<feature type="signal peptide" evidence="1">
    <location>
        <begin position="1"/>
        <end position="18"/>
    </location>
</feature>
<organism evidence="2 3">
    <name type="scientific">Chryseobacterium oryctis</name>
    <dbReference type="NCBI Taxonomy" id="2952618"/>
    <lineage>
        <taxon>Bacteria</taxon>
        <taxon>Pseudomonadati</taxon>
        <taxon>Bacteroidota</taxon>
        <taxon>Flavobacteriia</taxon>
        <taxon>Flavobacteriales</taxon>
        <taxon>Weeksellaceae</taxon>
        <taxon>Chryseobacterium group</taxon>
        <taxon>Chryseobacterium</taxon>
    </lineage>
</organism>
<reference evidence="2" key="1">
    <citation type="submission" date="2022-10" db="EMBL/GenBank/DDBJ databases">
        <title>Chryseobacterium babae sp. nov. isolated from the gut of the beetle Oryctes rhinoceros, and Chryseobacterium kimseyorum sp. nov., isolated from a stick insect rearing cage.</title>
        <authorList>
            <person name="Shelomi M."/>
            <person name="Han C.-J."/>
            <person name="Chen W.-M."/>
            <person name="Chen H.-K."/>
            <person name="Liaw S.-J."/>
            <person name="Muhle E."/>
            <person name="Clermont D."/>
        </authorList>
    </citation>
    <scope>NUCLEOTIDE SEQUENCE</scope>
    <source>
        <strain evidence="2">WLa1L2M3</strain>
    </source>
</reference>
<keyword evidence="3" id="KW-1185">Reference proteome</keyword>
<sequence length="210" mass="23875">MKKFKLFFLIMFYNLCSAQQGNVGINTPNPEEKLHINGNLQVDDLHIENDFSKLDTNEKYTFLIKSPSPDNKITSYNYLTDTQDTAATLNFIQFKIDTDDSDGDWINEFDTKINASKYIVVISSFGFNLPVFNSSDTKYTPVPQIFAKINPTTNTWVLKADYDSFKPNETGGQWTLNLLAFDRSQANLMAHVNVNMNNNETKSATTPLLQ</sequence>
<comment type="caution">
    <text evidence="2">The sequence shown here is derived from an EMBL/GenBank/DDBJ whole genome shotgun (WGS) entry which is preliminary data.</text>
</comment>
<accession>A0ABT3HKC4</accession>
<protein>
    <recommendedName>
        <fullName evidence="4">DUF5017 domain-containing protein</fullName>
    </recommendedName>
</protein>
<proteinExistence type="predicted"/>
<evidence type="ECO:0000313" key="3">
    <source>
        <dbReference type="Proteomes" id="UP001163719"/>
    </source>
</evidence>
<evidence type="ECO:0000313" key="2">
    <source>
        <dbReference type="EMBL" id="MCW3160217.1"/>
    </source>
</evidence>